<protein>
    <submittedName>
        <fullName evidence="2">Uncharacterized protein</fullName>
    </submittedName>
</protein>
<dbReference type="Proteomes" id="UP001431429">
    <property type="component" value="Unassembled WGS sequence"/>
</dbReference>
<feature type="region of interest" description="Disordered" evidence="1">
    <location>
        <begin position="1"/>
        <end position="28"/>
    </location>
</feature>
<evidence type="ECO:0000313" key="3">
    <source>
        <dbReference type="Proteomes" id="UP001431429"/>
    </source>
</evidence>
<sequence length="77" mass="8486">MESSGVRAHIECVSGTPPCGAEPPDAEKGLAPDEVEAWAEYHFRSTGHRRYDRVCCDTVQWDPPEDIDPRTITGVTS</sequence>
<keyword evidence="3" id="KW-1185">Reference proteome</keyword>
<proteinExistence type="predicted"/>
<gene>
    <name evidence="2" type="ORF">NBG84_13785</name>
</gene>
<evidence type="ECO:0000313" key="2">
    <source>
        <dbReference type="EMBL" id="MCM2389353.1"/>
    </source>
</evidence>
<evidence type="ECO:0000256" key="1">
    <source>
        <dbReference type="SAM" id="MobiDB-lite"/>
    </source>
</evidence>
<reference evidence="2" key="1">
    <citation type="submission" date="2022-06" db="EMBL/GenBank/DDBJ databases">
        <title>Genome public.</title>
        <authorList>
            <person name="Sun Q."/>
        </authorList>
    </citation>
    <scope>NUCLEOTIDE SEQUENCE</scope>
    <source>
        <strain evidence="2">CWNU-1</strain>
    </source>
</reference>
<organism evidence="2 3">
    <name type="scientific">Streptomyces albipurpureus</name>
    <dbReference type="NCBI Taxonomy" id="2897419"/>
    <lineage>
        <taxon>Bacteria</taxon>
        <taxon>Bacillati</taxon>
        <taxon>Actinomycetota</taxon>
        <taxon>Actinomycetes</taxon>
        <taxon>Kitasatosporales</taxon>
        <taxon>Streptomycetaceae</taxon>
        <taxon>Streptomyces</taxon>
    </lineage>
</organism>
<accession>A0ABT0UL73</accession>
<name>A0ABT0UL73_9ACTN</name>
<dbReference type="EMBL" id="JAMQAW010000010">
    <property type="protein sequence ID" value="MCM2389353.1"/>
    <property type="molecule type" value="Genomic_DNA"/>
</dbReference>
<dbReference type="RefSeq" id="WP_250919675.1">
    <property type="nucleotide sequence ID" value="NZ_JAMQAW010000010.1"/>
</dbReference>
<comment type="caution">
    <text evidence="2">The sequence shown here is derived from an EMBL/GenBank/DDBJ whole genome shotgun (WGS) entry which is preliminary data.</text>
</comment>